<gene>
    <name evidence="1" type="ORF">CCAM_LOCUS31017</name>
</gene>
<evidence type="ECO:0000313" key="1">
    <source>
        <dbReference type="EMBL" id="VFQ89241.1"/>
    </source>
</evidence>
<dbReference type="EMBL" id="OOIL02003803">
    <property type="protein sequence ID" value="VFQ89241.1"/>
    <property type="molecule type" value="Genomic_DNA"/>
</dbReference>
<dbReference type="AlphaFoldDB" id="A0A484MJU6"/>
<evidence type="ECO:0000313" key="2">
    <source>
        <dbReference type="Proteomes" id="UP000595140"/>
    </source>
</evidence>
<proteinExistence type="predicted"/>
<organism evidence="1 2">
    <name type="scientific">Cuscuta campestris</name>
    <dbReference type="NCBI Taxonomy" id="132261"/>
    <lineage>
        <taxon>Eukaryota</taxon>
        <taxon>Viridiplantae</taxon>
        <taxon>Streptophyta</taxon>
        <taxon>Embryophyta</taxon>
        <taxon>Tracheophyta</taxon>
        <taxon>Spermatophyta</taxon>
        <taxon>Magnoliopsida</taxon>
        <taxon>eudicotyledons</taxon>
        <taxon>Gunneridae</taxon>
        <taxon>Pentapetalae</taxon>
        <taxon>asterids</taxon>
        <taxon>lamiids</taxon>
        <taxon>Solanales</taxon>
        <taxon>Convolvulaceae</taxon>
        <taxon>Cuscuteae</taxon>
        <taxon>Cuscuta</taxon>
        <taxon>Cuscuta subgen. Grammica</taxon>
        <taxon>Cuscuta sect. Cleistogrammica</taxon>
    </lineage>
</organism>
<dbReference type="Proteomes" id="UP000595140">
    <property type="component" value="Unassembled WGS sequence"/>
</dbReference>
<reference evidence="1 2" key="1">
    <citation type="submission" date="2018-04" db="EMBL/GenBank/DDBJ databases">
        <authorList>
            <person name="Vogel A."/>
        </authorList>
    </citation>
    <scope>NUCLEOTIDE SEQUENCE [LARGE SCALE GENOMIC DNA]</scope>
</reference>
<accession>A0A484MJU6</accession>
<protein>
    <submittedName>
        <fullName evidence="1">Uncharacterized protein</fullName>
    </submittedName>
</protein>
<keyword evidence="2" id="KW-1185">Reference proteome</keyword>
<name>A0A484MJU6_9ASTE</name>
<sequence>MADASIIQTRSKDLAVAPRRLEASWIEEKAQRELLEQRVNDGLNSIQNAMERNQDLIQAQFKAITEQVQLLNQSKSILGCGGLIPVNTLSSTHMSLESHYTATHNINICTPPKMSSTNVKIRFRKDLVKEYT</sequence>